<dbReference type="InterPro" id="IPR001138">
    <property type="entry name" value="Zn2Cys6_DnaBD"/>
</dbReference>
<dbReference type="Proteomes" id="UP000077315">
    <property type="component" value="Unassembled WGS sequence"/>
</dbReference>
<dbReference type="PROSITE" id="PS50048">
    <property type="entry name" value="ZN2_CY6_FUNGAL_2"/>
    <property type="match status" value="1"/>
</dbReference>
<dbReference type="PANTHER" id="PTHR47659">
    <property type="entry name" value="ZN(II)2CYS6 TRANSCRIPTION FACTOR (EUROFUNG)-RELATED"/>
    <property type="match status" value="1"/>
</dbReference>
<keyword evidence="2" id="KW-0539">Nucleus</keyword>
<dbReference type="InterPro" id="IPR036864">
    <property type="entry name" value="Zn2-C6_fun-type_DNA-bd_sf"/>
</dbReference>
<dbReference type="OrthoDB" id="5575144at2759"/>
<evidence type="ECO:0000256" key="2">
    <source>
        <dbReference type="ARBA" id="ARBA00023242"/>
    </source>
</evidence>
<dbReference type="SMART" id="SM00066">
    <property type="entry name" value="GAL4"/>
    <property type="match status" value="1"/>
</dbReference>
<dbReference type="GeneID" id="28999411"/>
<proteinExistence type="predicted"/>
<keyword evidence="1" id="KW-0479">Metal-binding</keyword>
<dbReference type="GO" id="GO:0000981">
    <property type="term" value="F:DNA-binding transcription factor activity, RNA polymerase II-specific"/>
    <property type="evidence" value="ECO:0007669"/>
    <property type="project" value="InterPro"/>
</dbReference>
<evidence type="ECO:0000259" key="3">
    <source>
        <dbReference type="PROSITE" id="PS50048"/>
    </source>
</evidence>
<evidence type="ECO:0000313" key="5">
    <source>
        <dbReference type="Proteomes" id="UP000077315"/>
    </source>
</evidence>
<dbReference type="SUPFAM" id="SSF57701">
    <property type="entry name" value="Zn2/Cys6 DNA-binding domain"/>
    <property type="match status" value="1"/>
</dbReference>
<dbReference type="RefSeq" id="XP_018290970.1">
    <property type="nucleotide sequence ID" value="XM_018438505.1"/>
</dbReference>
<accession>A0A163DR17</accession>
<dbReference type="CDD" id="cd00067">
    <property type="entry name" value="GAL4"/>
    <property type="match status" value="1"/>
</dbReference>
<dbReference type="InterPro" id="IPR050335">
    <property type="entry name" value="ERT1_acuK_gluconeogen_tf"/>
</dbReference>
<dbReference type="STRING" id="763407.A0A163DR17"/>
<dbReference type="InParanoid" id="A0A163DR17"/>
<evidence type="ECO:0000313" key="4">
    <source>
        <dbReference type="EMBL" id="OAD72930.1"/>
    </source>
</evidence>
<keyword evidence="5" id="KW-1185">Reference proteome</keyword>
<protein>
    <submittedName>
        <fullName evidence="4">Zn(2)-C6 fungal-specific transcription factor</fullName>
    </submittedName>
</protein>
<dbReference type="EMBL" id="KV440982">
    <property type="protein sequence ID" value="OAD72930.1"/>
    <property type="molecule type" value="Genomic_DNA"/>
</dbReference>
<dbReference type="PANTHER" id="PTHR47659:SF7">
    <property type="entry name" value="FUNGAL TRANSCRIPTIONAL REGULATORY PROTEIN, N-TERMINAL DOMAIN-CONTAINING PROTEIN"/>
    <property type="match status" value="1"/>
</dbReference>
<evidence type="ECO:0000256" key="1">
    <source>
        <dbReference type="ARBA" id="ARBA00022723"/>
    </source>
</evidence>
<dbReference type="VEuPathDB" id="FungiDB:PHYBLDRAFT_181685"/>
<name>A0A163DR17_PHYB8</name>
<gene>
    <name evidence="4" type="ORF">PHYBLDRAFT_181685</name>
</gene>
<dbReference type="AlphaFoldDB" id="A0A163DR17"/>
<reference evidence="5" key="1">
    <citation type="submission" date="2015-06" db="EMBL/GenBank/DDBJ databases">
        <title>Expansion of signal transduction pathways in fungi by whole-genome duplication.</title>
        <authorList>
            <consortium name="DOE Joint Genome Institute"/>
            <person name="Corrochano L.M."/>
            <person name="Kuo A."/>
            <person name="Marcet-Houben M."/>
            <person name="Polaino S."/>
            <person name="Salamov A."/>
            <person name="Villalobos J.M."/>
            <person name="Alvarez M.I."/>
            <person name="Avalos J."/>
            <person name="Benito E.P."/>
            <person name="Benoit I."/>
            <person name="Burger G."/>
            <person name="Camino L.P."/>
            <person name="Canovas D."/>
            <person name="Cerda-Olmedo E."/>
            <person name="Cheng J.-F."/>
            <person name="Dominguez A."/>
            <person name="Elias M."/>
            <person name="Eslava A.P."/>
            <person name="Glaser F."/>
            <person name="Grimwood J."/>
            <person name="Gutierrez G."/>
            <person name="Heitman J."/>
            <person name="Henrissat B."/>
            <person name="Iturriaga E.A."/>
            <person name="Lang B.F."/>
            <person name="Lavin J.L."/>
            <person name="Lee S."/>
            <person name="Li W."/>
            <person name="Lindquist E."/>
            <person name="Lopez-Garcia S."/>
            <person name="Luque E.M."/>
            <person name="Marcos A.T."/>
            <person name="Martin J."/>
            <person name="McCluskey K."/>
            <person name="Medina H.R."/>
            <person name="Miralles-Duran A."/>
            <person name="Miyazaki A."/>
            <person name="Munoz-Torres E."/>
            <person name="Oguiza J.A."/>
            <person name="Ohm R."/>
            <person name="Olmedo M."/>
            <person name="Orejas M."/>
            <person name="Ortiz-Castellanos L."/>
            <person name="Pisabarro A.G."/>
            <person name="Rodriguez-Romero J."/>
            <person name="Ruiz-Herrera J."/>
            <person name="Ruiz-Vazquez R."/>
            <person name="Sanz C."/>
            <person name="Schackwitz W."/>
            <person name="Schmutz J."/>
            <person name="Shahriari M."/>
            <person name="Shelest E."/>
            <person name="Silva-Franco F."/>
            <person name="Soanes D."/>
            <person name="Syed K."/>
            <person name="Tagua V.G."/>
            <person name="Talbot N.J."/>
            <person name="Thon M."/>
            <person name="De vries R.P."/>
            <person name="Wiebenga A."/>
            <person name="Yadav J.S."/>
            <person name="Braun E.L."/>
            <person name="Baker S."/>
            <person name="Garre V."/>
            <person name="Horwitz B."/>
            <person name="Torres-Martinez S."/>
            <person name="Idnurm A."/>
            <person name="Herrera-Estrella A."/>
            <person name="Gabaldon T."/>
            <person name="Grigoriev I.V."/>
        </authorList>
    </citation>
    <scope>NUCLEOTIDE SEQUENCE [LARGE SCALE GENOMIC DNA]</scope>
    <source>
        <strain evidence="5">NRRL 1555(-)</strain>
    </source>
</reference>
<organism evidence="4 5">
    <name type="scientific">Phycomyces blakesleeanus (strain ATCC 8743b / DSM 1359 / FGSC 10004 / NBRC 33097 / NRRL 1555)</name>
    <dbReference type="NCBI Taxonomy" id="763407"/>
    <lineage>
        <taxon>Eukaryota</taxon>
        <taxon>Fungi</taxon>
        <taxon>Fungi incertae sedis</taxon>
        <taxon>Mucoromycota</taxon>
        <taxon>Mucoromycotina</taxon>
        <taxon>Mucoromycetes</taxon>
        <taxon>Mucorales</taxon>
        <taxon>Phycomycetaceae</taxon>
        <taxon>Phycomyces</taxon>
    </lineage>
</organism>
<dbReference type="GO" id="GO:0008270">
    <property type="term" value="F:zinc ion binding"/>
    <property type="evidence" value="ECO:0007669"/>
    <property type="project" value="InterPro"/>
</dbReference>
<feature type="domain" description="Zn(2)-C6 fungal-type" evidence="3">
    <location>
        <begin position="57"/>
        <end position="88"/>
    </location>
</feature>
<sequence length="414" mass="45098">MHFNHSTPCHDSLCVDTTVTQEIKQLEKTPIAMVSVPSIRSRTPRSKISKRKQVKNACVNCQKACKKCDEGRPCKRCVKLGLTETCINSPRKERRKGVKRGPYKKRRHHQAVVIRPTNERQSQEIVPPILTSPAALSVTKESPLSYLTIPSTLMSQQPWQPAYASQTIEPVFGIDNQAFYIDQSVKPEPEEFYADSHFFATSSTPPLSQSPLSASDPLDLYGLGNFFSAAAVTATVAAEAGTEATEAGLPSSSSFSSAASYSSSYSSSSLSPLSITPTSQTFPNQPFYPTEDLFVATPVVPSSIPPLVENNTTSGSYGAMLSHGNSFYQPTDTSLLFPPTSPTDGSFSVSMASNPNALPSWSSSASAYVPNLSQPIYQTQTMLIQKPFTPWLDLSQTFQEPASSWQSFMTTSFI</sequence>